<dbReference type="RefSeq" id="WP_170819899.1">
    <property type="nucleotide sequence ID" value="NZ_JAAOXG010000001.1"/>
</dbReference>
<dbReference type="Gene3D" id="3.90.1150.10">
    <property type="entry name" value="Aspartate Aminotransferase, domain 1"/>
    <property type="match status" value="1"/>
</dbReference>
<dbReference type="PANTHER" id="PTHR11808">
    <property type="entry name" value="TRANS-SULFURATION ENZYME FAMILY MEMBER"/>
    <property type="match status" value="1"/>
</dbReference>
<dbReference type="InterPro" id="IPR015424">
    <property type="entry name" value="PyrdxlP-dep_Trfase"/>
</dbReference>
<comment type="similarity">
    <text evidence="2 4">Belongs to the trans-sulfuration enzymes family.</text>
</comment>
<dbReference type="GO" id="GO:0016740">
    <property type="term" value="F:transferase activity"/>
    <property type="evidence" value="ECO:0007669"/>
    <property type="project" value="UniProtKB-KW"/>
</dbReference>
<keyword evidence="5" id="KW-0808">Transferase</keyword>
<evidence type="ECO:0000256" key="1">
    <source>
        <dbReference type="ARBA" id="ARBA00001933"/>
    </source>
</evidence>
<dbReference type="Pfam" id="PF01053">
    <property type="entry name" value="Cys_Met_Meta_PP"/>
    <property type="match status" value="1"/>
</dbReference>
<evidence type="ECO:0000256" key="2">
    <source>
        <dbReference type="ARBA" id="ARBA00009077"/>
    </source>
</evidence>
<dbReference type="InterPro" id="IPR015422">
    <property type="entry name" value="PyrdxlP-dep_Trfase_small"/>
</dbReference>
<keyword evidence="6" id="KW-1185">Reference proteome</keyword>
<accession>A0ABX1VL43</accession>
<name>A0ABX1VL43_9FIRM</name>
<dbReference type="InterPro" id="IPR000277">
    <property type="entry name" value="Cys/Met-Metab_PyrdxlP-dep_enz"/>
</dbReference>
<dbReference type="PIRSF" id="PIRSF001434">
    <property type="entry name" value="CGS"/>
    <property type="match status" value="1"/>
</dbReference>
<dbReference type="Proteomes" id="UP000539052">
    <property type="component" value="Unassembled WGS sequence"/>
</dbReference>
<comment type="caution">
    <text evidence="5">The sequence shown here is derived from an EMBL/GenBank/DDBJ whole genome shotgun (WGS) entry which is preliminary data.</text>
</comment>
<evidence type="ECO:0000313" key="5">
    <source>
        <dbReference type="EMBL" id="NNJ28560.1"/>
    </source>
</evidence>
<evidence type="ECO:0000256" key="3">
    <source>
        <dbReference type="ARBA" id="ARBA00022898"/>
    </source>
</evidence>
<evidence type="ECO:0000313" key="6">
    <source>
        <dbReference type="Proteomes" id="UP000539052"/>
    </source>
</evidence>
<dbReference type="InterPro" id="IPR015421">
    <property type="entry name" value="PyrdxlP-dep_Trfase_major"/>
</dbReference>
<protein>
    <submittedName>
        <fullName evidence="5">PLP-dependent transferase</fullName>
    </submittedName>
</protein>
<dbReference type="CDD" id="cd00614">
    <property type="entry name" value="CGS_like"/>
    <property type="match status" value="1"/>
</dbReference>
<keyword evidence="3 4" id="KW-0663">Pyridoxal phosphate</keyword>
<evidence type="ECO:0000256" key="4">
    <source>
        <dbReference type="RuleBase" id="RU362118"/>
    </source>
</evidence>
<comment type="cofactor">
    <cofactor evidence="1 4">
        <name>pyridoxal 5'-phosphate</name>
        <dbReference type="ChEBI" id="CHEBI:597326"/>
    </cofactor>
</comment>
<organism evidence="5 6">
    <name type="scientific">Lacrimispora defluvii</name>
    <dbReference type="NCBI Taxonomy" id="2719233"/>
    <lineage>
        <taxon>Bacteria</taxon>
        <taxon>Bacillati</taxon>
        <taxon>Bacillota</taxon>
        <taxon>Clostridia</taxon>
        <taxon>Lachnospirales</taxon>
        <taxon>Lachnospiraceae</taxon>
        <taxon>Lacrimispora</taxon>
    </lineage>
</organism>
<reference evidence="5 6" key="1">
    <citation type="submission" date="2020-03" db="EMBL/GenBank/DDBJ databases">
        <title>Genome Sequence of industrial isolate, B5A.</title>
        <authorList>
            <person name="Sharma S."/>
            <person name="Patil P.B."/>
            <person name="Korpole S."/>
        </authorList>
    </citation>
    <scope>NUCLEOTIDE SEQUENCE [LARGE SCALE GENOMIC DNA]</scope>
    <source>
        <strain evidence="5 6">PI-S10-B5A</strain>
    </source>
</reference>
<proteinExistence type="inferred from homology"/>
<dbReference type="Gene3D" id="3.40.640.10">
    <property type="entry name" value="Type I PLP-dependent aspartate aminotransferase-like (Major domain)"/>
    <property type="match status" value="1"/>
</dbReference>
<gene>
    <name evidence="5" type="ORF">G9470_01925</name>
</gene>
<dbReference type="InterPro" id="IPR054542">
    <property type="entry name" value="Cys_met_metab_PP"/>
</dbReference>
<dbReference type="PROSITE" id="PS00868">
    <property type="entry name" value="CYS_MET_METAB_PP"/>
    <property type="match status" value="1"/>
</dbReference>
<dbReference type="PANTHER" id="PTHR11808:SF90">
    <property type="entry name" value="CYSTATHIONINE GAMMA-SYNTHASE"/>
    <property type="match status" value="1"/>
</dbReference>
<sequence>MEYGISTKCLYGDGKEIKVDQSGAISFPIYQTATFAHRGVGEGTGYDYSRLQNPTREHLENIVASLEGGVDALAFSSGMAAITALMELFAPGDHIITDCDLYGGSIRLFDNISKKNGILIDSADCSGSSYGKVEELIGENTKAVFIETPTNPMMNVTDIEELAKITKKHGILLIVDNTFMSPCFQNPLKLGADLVVHSGTKFLGGHNDTIAGFLVTSSAEIAERLRFIIKTVGSGLAPFDSWLILRGIKTLPIRMNQAEKNAKNLVDWLKNEKKVKKIYYPGLTDHPGHEVCKKQARGFGCMVTFEVESKELAHSILKNVRLIRFAESLGGVETLITYPITQTHADVPADVLAANGITDRILRLSVGIEDIQDLTNELERVFHEERTN</sequence>
<dbReference type="SUPFAM" id="SSF53383">
    <property type="entry name" value="PLP-dependent transferases"/>
    <property type="match status" value="1"/>
</dbReference>
<dbReference type="EMBL" id="JAAOXG010000001">
    <property type="protein sequence ID" value="NNJ28560.1"/>
    <property type="molecule type" value="Genomic_DNA"/>
</dbReference>